<sequence length="527" mass="59122">MNIDQIGNEFDIIFIGSGMGSLCAASLLAQSYGKKILMIEKHSQPGGFTHEFQRKQGKYHWDVGIHYVGDMQDEGLCRKISDKITRKKVQWKRMPEPFEKLIFPSISFDIYGDPEKFKSDLGNKFPEEIEAIDRYFKDIKKTSNLFGKSIMMRLAPPPLDSVAGLLGESKIFTLKEYLDANFRSQELKGILAAQWGDYGLPPSKVAFAMHATLVQHYLHGGYYPIGGAGKIFDAIEPILEEFGGAVLSSVEVKEILIKDGKTVGVKAKALRGEGSERDFSAPIVVSCAGAYPTYTKLIPENYPISFRKSLKEFYNKEKMTTSVCLYLGLSESPAKFGFKGENYWIFSSSDHDQNFSERNDWIGSNGEIPNLYLSFPSLKNPETKSHTMDVITFTDYDHFSPWKSEPWKRRGEEYKQLKEKITERILTTLESRFPGIRKIVEYAELSTPITNEHFTSHPDGAIYGLACVPERYKKEECPWFNVRTPIEGLYLTGADAASPGVAGAMMGGLASALAITGSGELLKELRN</sequence>
<gene>
    <name evidence="7" type="ORF">LEP1GSC081_1941</name>
</gene>
<dbReference type="RefSeq" id="WP_004766730.1">
    <property type="nucleotide sequence ID" value="NZ_AHMY02000059.1"/>
</dbReference>
<protein>
    <submittedName>
        <fullName evidence="7">NAD(P)-binding Rossmann-like domain protein</fullName>
    </submittedName>
</protein>
<keyword evidence="6" id="KW-0472">Membrane</keyword>
<keyword evidence="2" id="KW-0732">Signal</keyword>
<accession>A0A0E2B0B9</accession>
<evidence type="ECO:0000256" key="6">
    <source>
        <dbReference type="SAM" id="Phobius"/>
    </source>
</evidence>
<evidence type="ECO:0000256" key="4">
    <source>
        <dbReference type="ARBA" id="ARBA00022857"/>
    </source>
</evidence>
<evidence type="ECO:0000313" key="8">
    <source>
        <dbReference type="Proteomes" id="UP000006253"/>
    </source>
</evidence>
<evidence type="ECO:0000256" key="1">
    <source>
        <dbReference type="ARBA" id="ARBA00022630"/>
    </source>
</evidence>
<reference evidence="7 8" key="1">
    <citation type="submission" date="2012-10" db="EMBL/GenBank/DDBJ databases">
        <authorList>
            <person name="Harkins D.M."/>
            <person name="Durkin A.S."/>
            <person name="Brinkac L.M."/>
            <person name="Selengut J.D."/>
            <person name="Sanka R."/>
            <person name="DePew J."/>
            <person name="Purushe J."/>
            <person name="Peacock S.J."/>
            <person name="Thaipadungpanit J."/>
            <person name="Wuthiekanun V.W."/>
            <person name="Day N.P."/>
            <person name="Vinetz J.M."/>
            <person name="Sutton G.G."/>
            <person name="Nelson W.C."/>
            <person name="Fouts D.E."/>
        </authorList>
    </citation>
    <scope>NUCLEOTIDE SEQUENCE [LARGE SCALE GENOMIC DNA]</scope>
    <source>
        <strain evidence="7 8">H1</strain>
    </source>
</reference>
<evidence type="ECO:0000256" key="3">
    <source>
        <dbReference type="ARBA" id="ARBA00022827"/>
    </source>
</evidence>
<feature type="transmembrane region" description="Helical" evidence="6">
    <location>
        <begin position="12"/>
        <end position="32"/>
    </location>
</feature>
<proteinExistence type="predicted"/>
<keyword evidence="1" id="KW-0285">Flavoprotein</keyword>
<name>A0A0E2B0B9_9LEPT</name>
<dbReference type="PANTHER" id="PTHR46091">
    <property type="entry name" value="BLR7054 PROTEIN"/>
    <property type="match status" value="1"/>
</dbReference>
<dbReference type="EMBL" id="AHMY02000059">
    <property type="protein sequence ID" value="EKO14199.1"/>
    <property type="molecule type" value="Genomic_DNA"/>
</dbReference>
<keyword evidence="5" id="KW-0520">NAD</keyword>
<evidence type="ECO:0000256" key="2">
    <source>
        <dbReference type="ARBA" id="ARBA00022729"/>
    </source>
</evidence>
<dbReference type="Gene3D" id="3.50.50.60">
    <property type="entry name" value="FAD/NAD(P)-binding domain"/>
    <property type="match status" value="2"/>
</dbReference>
<dbReference type="Proteomes" id="UP000006253">
    <property type="component" value="Unassembled WGS sequence"/>
</dbReference>
<dbReference type="InterPro" id="IPR052206">
    <property type="entry name" value="Retinol_saturase"/>
</dbReference>
<keyword evidence="4" id="KW-0521">NADP</keyword>
<evidence type="ECO:0000256" key="5">
    <source>
        <dbReference type="ARBA" id="ARBA00023027"/>
    </source>
</evidence>
<evidence type="ECO:0000313" key="7">
    <source>
        <dbReference type="EMBL" id="EKO14199.1"/>
    </source>
</evidence>
<comment type="caution">
    <text evidence="7">The sequence shown here is derived from an EMBL/GenBank/DDBJ whole genome shotgun (WGS) entry which is preliminary data.</text>
</comment>
<keyword evidence="6" id="KW-0812">Transmembrane</keyword>
<organism evidence="7 8">
    <name type="scientific">Leptospira kirschneri str. H1</name>
    <dbReference type="NCBI Taxonomy" id="1049966"/>
    <lineage>
        <taxon>Bacteria</taxon>
        <taxon>Pseudomonadati</taxon>
        <taxon>Spirochaetota</taxon>
        <taxon>Spirochaetia</taxon>
        <taxon>Leptospirales</taxon>
        <taxon>Leptospiraceae</taxon>
        <taxon>Leptospira</taxon>
    </lineage>
</organism>
<dbReference type="InterPro" id="IPR036188">
    <property type="entry name" value="FAD/NAD-bd_sf"/>
</dbReference>
<dbReference type="AlphaFoldDB" id="A0A0E2B0B9"/>
<dbReference type="SUPFAM" id="SSF51905">
    <property type="entry name" value="FAD/NAD(P)-binding domain"/>
    <property type="match status" value="1"/>
</dbReference>
<keyword evidence="3" id="KW-0274">FAD</keyword>
<keyword evidence="6" id="KW-1133">Transmembrane helix</keyword>
<dbReference type="PANTHER" id="PTHR46091:SF3">
    <property type="entry name" value="AMINE OXIDASE DOMAIN-CONTAINING PROTEIN"/>
    <property type="match status" value="1"/>
</dbReference>
<dbReference type="Pfam" id="PF13450">
    <property type="entry name" value="NAD_binding_8"/>
    <property type="match status" value="1"/>
</dbReference>